<dbReference type="SUPFAM" id="SSF63737">
    <property type="entry name" value="Leukotriene A4 hydrolase N-terminal domain"/>
    <property type="match status" value="1"/>
</dbReference>
<feature type="signal peptide" evidence="13">
    <location>
        <begin position="1"/>
        <end position="20"/>
    </location>
</feature>
<dbReference type="Gene3D" id="2.60.40.1730">
    <property type="entry name" value="tricorn interacting facor f3 domain"/>
    <property type="match status" value="1"/>
</dbReference>
<evidence type="ECO:0000256" key="2">
    <source>
        <dbReference type="ARBA" id="ARBA00001947"/>
    </source>
</evidence>
<keyword evidence="11" id="KW-0862">Zinc</keyword>
<protein>
    <recommendedName>
        <fullName evidence="6">Aminopeptidase N</fullName>
        <ecNumber evidence="5">3.4.11.2</ecNumber>
    </recommendedName>
</protein>
<dbReference type="SMART" id="SM01263">
    <property type="entry name" value="Leuk-A4-hydro_C"/>
    <property type="match status" value="1"/>
</dbReference>
<comment type="cofactor">
    <cofactor evidence="2">
        <name>Zn(2+)</name>
        <dbReference type="ChEBI" id="CHEBI:29105"/>
    </cofactor>
</comment>
<keyword evidence="9" id="KW-0479">Metal-binding</keyword>
<dbReference type="InterPro" id="IPR045357">
    <property type="entry name" value="Aminopeptidase_N-like_N"/>
</dbReference>
<keyword evidence="8" id="KW-0645">Protease</keyword>
<feature type="domain" description="Peptidase M1 leukotriene A4 hydrolase/aminopeptidase C-terminal" evidence="14">
    <location>
        <begin position="471"/>
        <end position="610"/>
    </location>
</feature>
<dbReference type="InterPro" id="IPR042097">
    <property type="entry name" value="Aminopeptidase_N-like_N_sf"/>
</dbReference>
<dbReference type="Pfam" id="PF17900">
    <property type="entry name" value="Peptidase_M1_N"/>
    <property type="match status" value="1"/>
</dbReference>
<gene>
    <name evidence="15" type="ORF">ISP25_12275</name>
</gene>
<dbReference type="RefSeq" id="WP_404614249.1">
    <property type="nucleotide sequence ID" value="NZ_JADIKK010000008.1"/>
</dbReference>
<evidence type="ECO:0000256" key="10">
    <source>
        <dbReference type="ARBA" id="ARBA00022801"/>
    </source>
</evidence>
<dbReference type="InterPro" id="IPR038502">
    <property type="entry name" value="M1_LTA-4_hydro/amino_C_sf"/>
</dbReference>
<keyword evidence="16" id="KW-1185">Reference proteome</keyword>
<dbReference type="InterPro" id="IPR049980">
    <property type="entry name" value="LTA4H_cat"/>
</dbReference>
<name>A0ABW8J8D1_9GAMM</name>
<evidence type="ECO:0000256" key="3">
    <source>
        <dbReference type="ARBA" id="ARBA00004496"/>
    </source>
</evidence>
<organism evidence="15 16">
    <name type="scientific">Rhodanobacter hydrolyticus</name>
    <dbReference type="NCBI Taxonomy" id="2250595"/>
    <lineage>
        <taxon>Bacteria</taxon>
        <taxon>Pseudomonadati</taxon>
        <taxon>Pseudomonadota</taxon>
        <taxon>Gammaproteobacteria</taxon>
        <taxon>Lysobacterales</taxon>
        <taxon>Rhodanobacteraceae</taxon>
        <taxon>Rhodanobacter</taxon>
    </lineage>
</organism>
<comment type="catalytic activity">
    <reaction evidence="1">
        <text>Release of an N-terminal amino acid, Xaa-|-Yaa- from a peptide, amide or arylamide. Xaa is preferably Ala, but may be most amino acids including Pro (slow action). When a terminal hydrophobic residue is followed by a prolyl residue, the two may be released as an intact Xaa-Pro dipeptide.</text>
        <dbReference type="EC" id="3.4.11.2"/>
    </reaction>
</comment>
<dbReference type="PANTHER" id="PTHR45726">
    <property type="entry name" value="LEUKOTRIENE A-4 HYDROLASE"/>
    <property type="match status" value="1"/>
</dbReference>
<keyword evidence="13" id="KW-0732">Signal</keyword>
<dbReference type="InterPro" id="IPR016024">
    <property type="entry name" value="ARM-type_fold"/>
</dbReference>
<keyword evidence="10" id="KW-0378">Hydrolase</keyword>
<evidence type="ECO:0000256" key="5">
    <source>
        <dbReference type="ARBA" id="ARBA00012564"/>
    </source>
</evidence>
<comment type="subcellular location">
    <subcellularLocation>
        <location evidence="3">Cytoplasm</location>
    </subcellularLocation>
</comment>
<evidence type="ECO:0000256" key="9">
    <source>
        <dbReference type="ARBA" id="ARBA00022723"/>
    </source>
</evidence>
<evidence type="ECO:0000256" key="13">
    <source>
        <dbReference type="SAM" id="SignalP"/>
    </source>
</evidence>
<feature type="chain" id="PRO_5045656323" description="Aminopeptidase N" evidence="13">
    <location>
        <begin position="21"/>
        <end position="621"/>
    </location>
</feature>
<proteinExistence type="inferred from homology"/>
<evidence type="ECO:0000256" key="11">
    <source>
        <dbReference type="ARBA" id="ARBA00022833"/>
    </source>
</evidence>
<evidence type="ECO:0000259" key="14">
    <source>
        <dbReference type="SMART" id="SM01263"/>
    </source>
</evidence>
<keyword evidence="7" id="KW-0963">Cytoplasm</keyword>
<dbReference type="EMBL" id="JADIKK010000008">
    <property type="protein sequence ID" value="MFK2877849.1"/>
    <property type="molecule type" value="Genomic_DNA"/>
</dbReference>
<dbReference type="Gene3D" id="3.30.2010.30">
    <property type="match status" value="1"/>
</dbReference>
<dbReference type="InterPro" id="IPR027268">
    <property type="entry name" value="Peptidase_M4/M1_CTD_sf"/>
</dbReference>
<dbReference type="Pfam" id="PF09127">
    <property type="entry name" value="Leuk-A4-hydro_C"/>
    <property type="match status" value="1"/>
</dbReference>
<accession>A0ABW8J8D1</accession>
<dbReference type="InterPro" id="IPR014782">
    <property type="entry name" value="Peptidase_M1_dom"/>
</dbReference>
<dbReference type="SUPFAM" id="SSF48371">
    <property type="entry name" value="ARM repeat"/>
    <property type="match status" value="1"/>
</dbReference>
<comment type="caution">
    <text evidence="15">The sequence shown here is derived from an EMBL/GenBank/DDBJ whole genome shotgun (WGS) entry which is preliminary data.</text>
</comment>
<dbReference type="Gene3D" id="1.25.40.320">
    <property type="entry name" value="Peptidase M1, leukotriene A4 hydrolase/aminopeptidase C-terminal domain"/>
    <property type="match status" value="1"/>
</dbReference>
<dbReference type="Proteomes" id="UP001620339">
    <property type="component" value="Unassembled WGS sequence"/>
</dbReference>
<dbReference type="Pfam" id="PF01433">
    <property type="entry name" value="Peptidase_M1"/>
    <property type="match status" value="1"/>
</dbReference>
<dbReference type="PANTHER" id="PTHR45726:SF3">
    <property type="entry name" value="LEUKOTRIENE A-4 HYDROLASE"/>
    <property type="match status" value="1"/>
</dbReference>
<evidence type="ECO:0000256" key="4">
    <source>
        <dbReference type="ARBA" id="ARBA00010136"/>
    </source>
</evidence>
<dbReference type="InterPro" id="IPR034015">
    <property type="entry name" value="M1_LTA4H"/>
</dbReference>
<dbReference type="Gene3D" id="1.10.390.10">
    <property type="entry name" value="Neutral Protease Domain 2"/>
    <property type="match status" value="1"/>
</dbReference>
<dbReference type="SUPFAM" id="SSF55486">
    <property type="entry name" value="Metalloproteases ('zincins'), catalytic domain"/>
    <property type="match status" value="1"/>
</dbReference>
<evidence type="ECO:0000313" key="16">
    <source>
        <dbReference type="Proteomes" id="UP001620339"/>
    </source>
</evidence>
<evidence type="ECO:0000256" key="8">
    <source>
        <dbReference type="ARBA" id="ARBA00022670"/>
    </source>
</evidence>
<evidence type="ECO:0000256" key="12">
    <source>
        <dbReference type="ARBA" id="ARBA00023049"/>
    </source>
</evidence>
<dbReference type="InterPro" id="IPR001930">
    <property type="entry name" value="Peptidase_M1"/>
</dbReference>
<dbReference type="EC" id="3.4.11.2" evidence="5"/>
<reference evidence="15 16" key="1">
    <citation type="submission" date="2020-10" db="EMBL/GenBank/DDBJ databases">
        <title>Phylogeny of dyella-like bacteria.</title>
        <authorList>
            <person name="Fu J."/>
        </authorList>
    </citation>
    <scope>NUCLEOTIDE SEQUENCE [LARGE SCALE GENOMIC DNA]</scope>
    <source>
        <strain evidence="15 16">KACC 19113</strain>
    </source>
</reference>
<evidence type="ECO:0000313" key="15">
    <source>
        <dbReference type="EMBL" id="MFK2877849.1"/>
    </source>
</evidence>
<evidence type="ECO:0000256" key="7">
    <source>
        <dbReference type="ARBA" id="ARBA00022490"/>
    </source>
</evidence>
<comment type="similarity">
    <text evidence="4">Belongs to the peptidase M1 family.</text>
</comment>
<keyword evidence="12" id="KW-0482">Metalloprotease</keyword>
<evidence type="ECO:0000256" key="6">
    <source>
        <dbReference type="ARBA" id="ARBA00015611"/>
    </source>
</evidence>
<dbReference type="InterPro" id="IPR015211">
    <property type="entry name" value="Peptidase_M1_C"/>
</dbReference>
<evidence type="ECO:0000256" key="1">
    <source>
        <dbReference type="ARBA" id="ARBA00000098"/>
    </source>
</evidence>
<dbReference type="PRINTS" id="PR00756">
    <property type="entry name" value="ALADIPTASE"/>
</dbReference>
<sequence>MRLLPALAFGALALPLAAHANDPHSYAQPDQVVVTHLDLDLKIDFPHKQLDGVATLKLDWKNPKAPALVLDTRALSIDSVAAVDASGNTQPLKYALAPADQELGSKLTIEAPAHPSQVRITYVTSPEASGLQWLLPAQTADKKLPFMFSQSESIHARSWVPLQDSPAIRFTYDAHVAAPKDVRVVMSALNDAKHPLDGDFKFDQPHAIPSYLLAIAAGDIAVKETGPRSAVYAEPSVVDKAASEFADTEKMIETAESLYGPYRWGRYDLLVLPPSFPFGGMENPNMTFATPTIIVGDKSLVSVISHELAHSWSGNLVTSAAWRDIWLNEGFTTYVQGRITEALYGKRQSDEEALLSARALQKSIAHMPANSQKLAPEPRGVGADDALSDVAYDKGSWFLRTLEQKFGRADFDAYLKGYFDHFAWHSITTEQMLAWLKPNLIDKYPGKMSWDEVQAWVYGTGIPKDAPLPDSPRFDTIDRRRTAFLAGTLAAVQLGAKDWNTQEWMYFLDRLPDVPTLAQVQAIDAAWHLTGTHNAEIGMRWYVHAIAAGDKDVWPAAAEHMTRIGRLYLTMPVYGAFARTPEGLSYAEQVYAKAKDGYHPMTQQAIGRLFAKAKEKQAAAK</sequence>
<dbReference type="CDD" id="cd09599">
    <property type="entry name" value="M1_LTA4H"/>
    <property type="match status" value="1"/>
</dbReference>